<dbReference type="InterPro" id="IPR012677">
    <property type="entry name" value="Nucleotide-bd_a/b_plait_sf"/>
</dbReference>
<accession>A0A2A2M3M5</accession>
<name>A0A2A2M3M5_9BILA</name>
<reference evidence="1 2" key="1">
    <citation type="journal article" date="2017" name="Curr. Biol.">
        <title>Genome architecture and evolution of a unichromosomal asexual nematode.</title>
        <authorList>
            <person name="Fradin H."/>
            <person name="Zegar C."/>
            <person name="Gutwein M."/>
            <person name="Lucas J."/>
            <person name="Kovtun M."/>
            <person name="Corcoran D."/>
            <person name="Baugh L.R."/>
            <person name="Kiontke K."/>
            <person name="Gunsalus K."/>
            <person name="Fitch D.H."/>
            <person name="Piano F."/>
        </authorList>
    </citation>
    <scope>NUCLEOTIDE SEQUENCE [LARGE SCALE GENOMIC DNA]</scope>
    <source>
        <strain evidence="1">PF1309</strain>
    </source>
</reference>
<dbReference type="SUPFAM" id="SSF54928">
    <property type="entry name" value="RNA-binding domain, RBD"/>
    <property type="match status" value="1"/>
</dbReference>
<gene>
    <name evidence="1" type="ORF">WR25_13184</name>
</gene>
<evidence type="ECO:0000313" key="2">
    <source>
        <dbReference type="Proteomes" id="UP000218231"/>
    </source>
</evidence>
<dbReference type="AlphaFoldDB" id="A0A2A2M3M5"/>
<dbReference type="Proteomes" id="UP000218231">
    <property type="component" value="Unassembled WGS sequence"/>
</dbReference>
<dbReference type="InterPro" id="IPR035979">
    <property type="entry name" value="RBD_domain_sf"/>
</dbReference>
<keyword evidence="2" id="KW-1185">Reference proteome</keyword>
<comment type="caution">
    <text evidence="1">The sequence shown here is derived from an EMBL/GenBank/DDBJ whole genome shotgun (WGS) entry which is preliminary data.</text>
</comment>
<dbReference type="CDD" id="cd00590">
    <property type="entry name" value="RRM_SF"/>
    <property type="match status" value="1"/>
</dbReference>
<dbReference type="GO" id="GO:0003676">
    <property type="term" value="F:nucleic acid binding"/>
    <property type="evidence" value="ECO:0007669"/>
    <property type="project" value="InterPro"/>
</dbReference>
<proteinExistence type="predicted"/>
<dbReference type="EMBL" id="LIAE01005977">
    <property type="protein sequence ID" value="PAV92827.1"/>
    <property type="molecule type" value="Genomic_DNA"/>
</dbReference>
<dbReference type="Gene3D" id="3.30.70.330">
    <property type="match status" value="1"/>
</dbReference>
<evidence type="ECO:0008006" key="3">
    <source>
        <dbReference type="Google" id="ProtNLM"/>
    </source>
</evidence>
<organism evidence="1 2">
    <name type="scientific">Diploscapter pachys</name>
    <dbReference type="NCBI Taxonomy" id="2018661"/>
    <lineage>
        <taxon>Eukaryota</taxon>
        <taxon>Metazoa</taxon>
        <taxon>Ecdysozoa</taxon>
        <taxon>Nematoda</taxon>
        <taxon>Chromadorea</taxon>
        <taxon>Rhabditida</taxon>
        <taxon>Rhabditina</taxon>
        <taxon>Rhabditomorpha</taxon>
        <taxon>Rhabditoidea</taxon>
        <taxon>Rhabditidae</taxon>
        <taxon>Diploscapter</taxon>
    </lineage>
</organism>
<evidence type="ECO:0000313" key="1">
    <source>
        <dbReference type="EMBL" id="PAV92827.1"/>
    </source>
</evidence>
<sequence>MKADKERLRIDNVFIPRNSKGECTGFAVIRFVTEEDAVKATTVGYIKLDEKNHKLTFYIGSIIEKSMKLDEAEAPKRVLEPLKHKFTTAEEFMNNVYPMISAERAAQRKQAEESKTIGRISEVGSNLKGQHTLTFTLPSIFSKNGMA</sequence>
<protein>
    <recommendedName>
        <fullName evidence="3">RRM domain-containing protein</fullName>
    </recommendedName>
</protein>